<dbReference type="SUPFAM" id="SSF52255">
    <property type="entry name" value="N5-CAIR mutase (phosphoribosylaminoimidazole carboxylase, PurE)"/>
    <property type="match status" value="1"/>
</dbReference>
<feature type="domain" description="PurE" evidence="2">
    <location>
        <begin position="82"/>
        <end position="214"/>
    </location>
</feature>
<dbReference type="PANTHER" id="PTHR43064:SF1">
    <property type="entry name" value="SLL1489 PROTEIN"/>
    <property type="match status" value="1"/>
</dbReference>
<feature type="transmembrane region" description="Helical" evidence="1">
    <location>
        <begin position="137"/>
        <end position="162"/>
    </location>
</feature>
<dbReference type="EMBL" id="WIND01000002">
    <property type="protein sequence ID" value="MSU88695.1"/>
    <property type="molecule type" value="Genomic_DNA"/>
</dbReference>
<dbReference type="InterPro" id="IPR039476">
    <property type="entry name" value="P2CMN_synthase_LarB"/>
</dbReference>
<gene>
    <name evidence="3" type="primary">larB</name>
    <name evidence="3" type="ORF">GE300_03555</name>
</gene>
<dbReference type="Pfam" id="PF00731">
    <property type="entry name" value="AIRC"/>
    <property type="match status" value="1"/>
</dbReference>
<protein>
    <submittedName>
        <fullName evidence="3">Nickel pincer cofactor biosynthesis protein LarB</fullName>
    </submittedName>
</protein>
<proteinExistence type="predicted"/>
<keyword evidence="1" id="KW-0812">Transmembrane</keyword>
<keyword evidence="1" id="KW-1133">Transmembrane helix</keyword>
<dbReference type="AlphaFoldDB" id="A0A6L5YY00"/>
<comment type="caution">
    <text evidence="3">The sequence shown here is derived from an EMBL/GenBank/DDBJ whole genome shotgun (WGS) entry which is preliminary data.</text>
</comment>
<dbReference type="PANTHER" id="PTHR43064">
    <property type="entry name" value="PHOSPHORIBOSYLAMINOIMIDAZOLE CARBOXYLASE-RELATED"/>
    <property type="match status" value="1"/>
</dbReference>
<evidence type="ECO:0000313" key="3">
    <source>
        <dbReference type="EMBL" id="MSU88695.1"/>
    </source>
</evidence>
<dbReference type="SMART" id="SM01001">
    <property type="entry name" value="AIRC"/>
    <property type="match status" value="1"/>
</dbReference>
<keyword evidence="1" id="KW-0472">Membrane</keyword>
<evidence type="ECO:0000259" key="2">
    <source>
        <dbReference type="SMART" id="SM01001"/>
    </source>
</evidence>
<sequence length="214" mass="21828">MTDHRMDWQREARTGTAEAVLCATKTDAQIGAILDTARTEGRRLLLTRLAPDRLAALPRADALDYEPVGQTAVLGALAPAATGIGIVAAGTSDLGIATEAARTLAFHGYDAPVLADVGVAGLWRLLEQVEALRRHRVLIAVAGMEGALFSVLAGLVSAPVIAVPAPHGYGVSAEGRLALDAALGSCAQGLTVVNIGNGFGAACAAIRMMKLAGG</sequence>
<dbReference type="InterPro" id="IPR000031">
    <property type="entry name" value="PurE_dom"/>
</dbReference>
<organism evidence="3 4">
    <name type="scientific">Halovulum marinum</name>
    <dbReference type="NCBI Taxonomy" id="2662447"/>
    <lineage>
        <taxon>Bacteria</taxon>
        <taxon>Pseudomonadati</taxon>
        <taxon>Pseudomonadota</taxon>
        <taxon>Alphaproteobacteria</taxon>
        <taxon>Rhodobacterales</taxon>
        <taxon>Paracoccaceae</taxon>
        <taxon>Halovulum</taxon>
    </lineage>
</organism>
<dbReference type="RefSeq" id="WP_154444994.1">
    <property type="nucleotide sequence ID" value="NZ_WIND01000002.1"/>
</dbReference>
<dbReference type="GO" id="GO:0016787">
    <property type="term" value="F:hydrolase activity"/>
    <property type="evidence" value="ECO:0007669"/>
    <property type="project" value="InterPro"/>
</dbReference>
<reference evidence="3 4" key="1">
    <citation type="submission" date="2019-10" db="EMBL/GenBank/DDBJ databases">
        <title>Cognatihalovulum marinum gen. nov. sp. nov., a new member of the family Rhodobacteraceae isolated from deep seawater of the Northwest Indian Ocean.</title>
        <authorList>
            <person name="Ruan C."/>
            <person name="Wang J."/>
            <person name="Zheng X."/>
            <person name="Song L."/>
            <person name="Zhu Y."/>
            <person name="Huang Y."/>
            <person name="Lu Z."/>
            <person name="Du W."/>
            <person name="Huang L."/>
            <person name="Dai X."/>
        </authorList>
    </citation>
    <scope>NUCLEOTIDE SEQUENCE [LARGE SCALE GENOMIC DNA]</scope>
    <source>
        <strain evidence="3 4">2CG4</strain>
    </source>
</reference>
<dbReference type="NCBIfam" id="NF033503">
    <property type="entry name" value="LarB"/>
    <property type="match status" value="1"/>
</dbReference>
<dbReference type="Proteomes" id="UP000474957">
    <property type="component" value="Unassembled WGS sequence"/>
</dbReference>
<dbReference type="GO" id="GO:0006189">
    <property type="term" value="P:'de novo' IMP biosynthetic process"/>
    <property type="evidence" value="ECO:0007669"/>
    <property type="project" value="InterPro"/>
</dbReference>
<evidence type="ECO:0000313" key="4">
    <source>
        <dbReference type="Proteomes" id="UP000474957"/>
    </source>
</evidence>
<name>A0A6L5YY00_9RHOB</name>
<dbReference type="Gene3D" id="3.40.50.1970">
    <property type="match status" value="1"/>
</dbReference>
<evidence type="ECO:0000256" key="1">
    <source>
        <dbReference type="SAM" id="Phobius"/>
    </source>
</evidence>
<accession>A0A6L5YY00</accession>
<feature type="transmembrane region" description="Helical" evidence="1">
    <location>
        <begin position="182"/>
        <end position="206"/>
    </location>
</feature>
<keyword evidence="4" id="KW-1185">Reference proteome</keyword>